<dbReference type="AlphaFoldDB" id="A0AA48HXW3"/>
<evidence type="ECO:0000259" key="4">
    <source>
        <dbReference type="PROSITE" id="PS50893"/>
    </source>
</evidence>
<dbReference type="InterPro" id="IPR003593">
    <property type="entry name" value="AAA+_ATPase"/>
</dbReference>
<sequence length="245" mass="27807">MYRLYENCKCSIQIRDLCVKNNNKLILKSISFSVNHGEIFALIGKNGSGKTTLLKSILGITNYSGKIIFFNYKGDKIFNPKIGYVPQKLSVDKNMPITVLDFFCLGLTKFPVWFGCKKKITERIEKNLSHCNSKHLLKKTIGSLSGGELQRVLLTFALEPKPDILLLDEPSSALDGEGIDYFYSLINSLKSDFHMPIILVSHDLDRVKKYSNKFALIENGILIKNDLTSRLCFKDMKSFRAVHTK</sequence>
<dbReference type="KEGG" id="ips:CfP315_0232"/>
<dbReference type="PANTHER" id="PTHR42734:SF7">
    <property type="entry name" value="ATP-BINDING COMPONENT OF ABC TRANSPORTER-RELATED"/>
    <property type="match status" value="1"/>
</dbReference>
<keyword evidence="2" id="KW-0547">Nucleotide-binding</keyword>
<dbReference type="GO" id="GO:0005524">
    <property type="term" value="F:ATP binding"/>
    <property type="evidence" value="ECO:0007669"/>
    <property type="project" value="UniProtKB-KW"/>
</dbReference>
<evidence type="ECO:0000256" key="2">
    <source>
        <dbReference type="ARBA" id="ARBA00022741"/>
    </source>
</evidence>
<dbReference type="Gene3D" id="3.40.50.300">
    <property type="entry name" value="P-loop containing nucleotide triphosphate hydrolases"/>
    <property type="match status" value="1"/>
</dbReference>
<evidence type="ECO:0000313" key="5">
    <source>
        <dbReference type="EMBL" id="BED91716.1"/>
    </source>
</evidence>
<dbReference type="SUPFAM" id="SSF52540">
    <property type="entry name" value="P-loop containing nucleoside triphosphate hydrolases"/>
    <property type="match status" value="1"/>
</dbReference>
<feature type="domain" description="ABC transporter" evidence="4">
    <location>
        <begin position="12"/>
        <end position="244"/>
    </location>
</feature>
<reference evidence="5" key="1">
    <citation type="journal article" date="2023" name="ISME J.">
        <title>Emergence of putative energy parasites within Clostridia revealed by genome analysis of a novel endosymbiotic clade.</title>
        <authorList>
            <person name="Takahashi K."/>
            <person name="Kuwahara H."/>
            <person name="Horikawa Y."/>
            <person name="Izawa K."/>
            <person name="Kato D."/>
            <person name="Inagaki T."/>
            <person name="Yuki M."/>
            <person name="Ohkuma M."/>
            <person name="Hongoh Y."/>
        </authorList>
    </citation>
    <scope>NUCLEOTIDE SEQUENCE</scope>
    <source>
        <strain evidence="5">CfP3-15</strain>
    </source>
</reference>
<evidence type="ECO:0000256" key="3">
    <source>
        <dbReference type="ARBA" id="ARBA00022840"/>
    </source>
</evidence>
<dbReference type="PROSITE" id="PS50893">
    <property type="entry name" value="ABC_TRANSPORTER_2"/>
    <property type="match status" value="1"/>
</dbReference>
<proteinExistence type="predicted"/>
<dbReference type="PANTHER" id="PTHR42734">
    <property type="entry name" value="METAL TRANSPORT SYSTEM ATP-BINDING PROTEIN TM_0124-RELATED"/>
    <property type="match status" value="1"/>
</dbReference>
<dbReference type="GO" id="GO:0016887">
    <property type="term" value="F:ATP hydrolysis activity"/>
    <property type="evidence" value="ECO:0007669"/>
    <property type="project" value="InterPro"/>
</dbReference>
<organism evidence="5">
    <name type="scientific">Candidatus Improbicoccus pseudotrichonymphae</name>
    <dbReference type="NCBI Taxonomy" id="3033792"/>
    <lineage>
        <taxon>Bacteria</taxon>
        <taxon>Bacillati</taxon>
        <taxon>Bacillota</taxon>
        <taxon>Clostridia</taxon>
        <taxon>Candidatus Improbicoccus</taxon>
    </lineage>
</organism>
<protein>
    <submittedName>
        <fullName evidence="5">Zinc ABC transporter ATP-binding protein</fullName>
    </submittedName>
</protein>
<dbReference type="EMBL" id="AP027924">
    <property type="protein sequence ID" value="BED91716.1"/>
    <property type="molecule type" value="Genomic_DNA"/>
</dbReference>
<dbReference type="InterPro" id="IPR027417">
    <property type="entry name" value="P-loop_NTPase"/>
</dbReference>
<accession>A0AA48HXW3</accession>
<keyword evidence="1" id="KW-0813">Transport</keyword>
<evidence type="ECO:0000256" key="1">
    <source>
        <dbReference type="ARBA" id="ARBA00022448"/>
    </source>
</evidence>
<name>A0AA48HXW3_9FIRM</name>
<gene>
    <name evidence="5" type="ORF">CfP315_0232</name>
</gene>
<dbReference type="InterPro" id="IPR050153">
    <property type="entry name" value="Metal_Ion_Import_ABC"/>
</dbReference>
<keyword evidence="3 5" id="KW-0067">ATP-binding</keyword>
<dbReference type="InterPro" id="IPR003439">
    <property type="entry name" value="ABC_transporter-like_ATP-bd"/>
</dbReference>
<dbReference type="SMART" id="SM00382">
    <property type="entry name" value="AAA"/>
    <property type="match status" value="1"/>
</dbReference>
<dbReference type="Pfam" id="PF00005">
    <property type="entry name" value="ABC_tran"/>
    <property type="match status" value="1"/>
</dbReference>
<dbReference type="Proteomes" id="UP001337580">
    <property type="component" value="Chromosome"/>
</dbReference>